<reference evidence="1" key="1">
    <citation type="submission" date="2023-04" db="EMBL/GenBank/DDBJ databases">
        <title>A chromosome-level genome assembly of the parasitoid wasp Eretmocerus hayati.</title>
        <authorList>
            <person name="Zhong Y."/>
            <person name="Liu S."/>
            <person name="Liu Y."/>
        </authorList>
    </citation>
    <scope>NUCLEOTIDE SEQUENCE</scope>
    <source>
        <strain evidence="1">ZJU_SS_LIU_2023</strain>
    </source>
</reference>
<sequence length="118" mass="13270">MGVRADLREIGEEDFHDYGHILDVAPGQKVCRNCRTSTLPDYLRDYYENSENCRSSESQNTLNILEDLPMDSPSHSKTTSSAGYSGDLETQNAREVIKESSKTLGVLNTDMRLTHKLT</sequence>
<dbReference type="EMBL" id="CM056741">
    <property type="protein sequence ID" value="KAJ8685667.1"/>
    <property type="molecule type" value="Genomic_DNA"/>
</dbReference>
<proteinExistence type="predicted"/>
<gene>
    <name evidence="1" type="ORF">QAD02_021460</name>
</gene>
<keyword evidence="2" id="KW-1185">Reference proteome</keyword>
<evidence type="ECO:0000313" key="1">
    <source>
        <dbReference type="EMBL" id="KAJ8685667.1"/>
    </source>
</evidence>
<organism evidence="1 2">
    <name type="scientific">Eretmocerus hayati</name>
    <dbReference type="NCBI Taxonomy" id="131215"/>
    <lineage>
        <taxon>Eukaryota</taxon>
        <taxon>Metazoa</taxon>
        <taxon>Ecdysozoa</taxon>
        <taxon>Arthropoda</taxon>
        <taxon>Hexapoda</taxon>
        <taxon>Insecta</taxon>
        <taxon>Pterygota</taxon>
        <taxon>Neoptera</taxon>
        <taxon>Endopterygota</taxon>
        <taxon>Hymenoptera</taxon>
        <taxon>Apocrita</taxon>
        <taxon>Proctotrupomorpha</taxon>
        <taxon>Chalcidoidea</taxon>
        <taxon>Aphelinidae</taxon>
        <taxon>Aphelininae</taxon>
        <taxon>Eretmocerus</taxon>
    </lineage>
</organism>
<name>A0ACC2PQI8_9HYME</name>
<evidence type="ECO:0000313" key="2">
    <source>
        <dbReference type="Proteomes" id="UP001239111"/>
    </source>
</evidence>
<protein>
    <submittedName>
        <fullName evidence="1">Uncharacterized protein</fullName>
    </submittedName>
</protein>
<dbReference type="Proteomes" id="UP001239111">
    <property type="component" value="Chromosome 1"/>
</dbReference>
<accession>A0ACC2PQI8</accession>
<comment type="caution">
    <text evidence="1">The sequence shown here is derived from an EMBL/GenBank/DDBJ whole genome shotgun (WGS) entry which is preliminary data.</text>
</comment>